<sequence>MSISTLQSRLADHRARKAAMKQLEQELASYSSPSDRAEIEAIVARHTGKDARLVEEILTRQAA</sequence>
<dbReference type="AlphaFoldDB" id="A0A939C4Y6"/>
<accession>A0A939C4Y6</accession>
<evidence type="ECO:0000313" key="2">
    <source>
        <dbReference type="Proteomes" id="UP000663801"/>
    </source>
</evidence>
<dbReference type="RefSeq" id="WP_205255785.1">
    <property type="nucleotide sequence ID" value="NZ_BAAAPV010000002.1"/>
</dbReference>
<comment type="caution">
    <text evidence="1">The sequence shown here is derived from an EMBL/GenBank/DDBJ whole genome shotgun (WGS) entry which is preliminary data.</text>
</comment>
<evidence type="ECO:0000313" key="1">
    <source>
        <dbReference type="EMBL" id="MBM9475682.1"/>
    </source>
</evidence>
<name>A0A939C4Y6_9ACTN</name>
<dbReference type="EMBL" id="JAERWL010000005">
    <property type="protein sequence ID" value="MBM9475682.1"/>
    <property type="molecule type" value="Genomic_DNA"/>
</dbReference>
<proteinExistence type="predicted"/>
<dbReference type="Proteomes" id="UP000663801">
    <property type="component" value="Unassembled WGS sequence"/>
</dbReference>
<protein>
    <submittedName>
        <fullName evidence="1">Uncharacterized protein</fullName>
    </submittedName>
</protein>
<gene>
    <name evidence="1" type="ORF">JL107_04395</name>
</gene>
<organism evidence="1 2">
    <name type="scientific">Nakamurella flavida</name>
    <dbReference type="NCBI Taxonomy" id="363630"/>
    <lineage>
        <taxon>Bacteria</taxon>
        <taxon>Bacillati</taxon>
        <taxon>Actinomycetota</taxon>
        <taxon>Actinomycetes</taxon>
        <taxon>Nakamurellales</taxon>
        <taxon>Nakamurellaceae</taxon>
        <taxon>Nakamurella</taxon>
    </lineage>
</organism>
<keyword evidence="2" id="KW-1185">Reference proteome</keyword>
<reference evidence="1" key="1">
    <citation type="submission" date="2021-01" db="EMBL/GenBank/DDBJ databases">
        <title>KCTC 19127 draft genome.</title>
        <authorList>
            <person name="An D."/>
        </authorList>
    </citation>
    <scope>NUCLEOTIDE SEQUENCE</scope>
    <source>
        <strain evidence="1">KCTC 19127</strain>
    </source>
</reference>